<comment type="caution">
    <text evidence="4">The sequence shown here is derived from an EMBL/GenBank/DDBJ whole genome shotgun (WGS) entry which is preliminary data.</text>
</comment>
<dbReference type="PANTHER" id="PTHR42687:SF1">
    <property type="entry name" value="L-THREONINE 3-DEHYDROGENASE, MITOCHONDRIAL"/>
    <property type="match status" value="1"/>
</dbReference>
<evidence type="ECO:0000313" key="5">
    <source>
        <dbReference type="Proteomes" id="UP001499909"/>
    </source>
</evidence>
<reference evidence="5" key="1">
    <citation type="journal article" date="2019" name="Int. J. Syst. Evol. Microbiol.">
        <title>The Global Catalogue of Microorganisms (GCM) 10K type strain sequencing project: providing services to taxonomists for standard genome sequencing and annotation.</title>
        <authorList>
            <consortium name="The Broad Institute Genomics Platform"/>
            <consortium name="The Broad Institute Genome Sequencing Center for Infectious Disease"/>
            <person name="Wu L."/>
            <person name="Ma J."/>
        </authorList>
    </citation>
    <scope>NUCLEOTIDE SEQUENCE [LARGE SCALE GENOMIC DNA]</scope>
    <source>
        <strain evidence="5">JCM 17214</strain>
    </source>
</reference>
<gene>
    <name evidence="4" type="ORF">GCM10022406_02950</name>
</gene>
<evidence type="ECO:0000313" key="4">
    <source>
        <dbReference type="EMBL" id="GAA3919907.1"/>
    </source>
</evidence>
<dbReference type="Proteomes" id="UP001499909">
    <property type="component" value="Unassembled WGS sequence"/>
</dbReference>
<feature type="region of interest" description="Disordered" evidence="2">
    <location>
        <begin position="1"/>
        <end position="21"/>
    </location>
</feature>
<keyword evidence="5" id="KW-1185">Reference proteome</keyword>
<feature type="domain" description="NAD-dependent epimerase/dehydratase" evidence="3">
    <location>
        <begin position="28"/>
        <end position="257"/>
    </location>
</feature>
<dbReference type="InterPro" id="IPR051225">
    <property type="entry name" value="NAD(P)_epim/dehydratase"/>
</dbReference>
<evidence type="ECO:0000256" key="1">
    <source>
        <dbReference type="ARBA" id="ARBA00007637"/>
    </source>
</evidence>
<evidence type="ECO:0000256" key="2">
    <source>
        <dbReference type="SAM" id="MobiDB-lite"/>
    </source>
</evidence>
<sequence>MHSFPTRFPNSSRMSTSSTSAATPGDTILVIGAGGQLGLELTQELRQRYGASNVVAADVRAPKDAETAQSGPFELLDVLDKNRLEEVMRRYQPKQVYHLAALLSATAEKNPKFGWQLNMDGLFNVLDASVDLGVQKVYWPSSIAVFGPDTPRENTPQLTIMNPNTVYGISKLAGEQWCEWYFRKHGLDIRSLRYPGLIGYKSLPGGGTTDYAVDIYHKAVAGQPYECFLSEDTYLPMMYMPDALKATLDLMHAPAGQINIRSSYNLGAMSFSPKEITASIQRHVPDFKVSYQPDSRQQIADSWPASIDDSRARQDWGWQPDFDLDKMTGDMLLHLKQMQAEPTAAH</sequence>
<protein>
    <submittedName>
        <fullName evidence="4">NAD-dependent epimerase/dehydratase family protein</fullName>
    </submittedName>
</protein>
<dbReference type="EMBL" id="BAABDH010000003">
    <property type="protein sequence ID" value="GAA3919907.1"/>
    <property type="molecule type" value="Genomic_DNA"/>
</dbReference>
<organism evidence="4 5">
    <name type="scientific">Hymenobacter algoricola</name>
    <dbReference type="NCBI Taxonomy" id="486267"/>
    <lineage>
        <taxon>Bacteria</taxon>
        <taxon>Pseudomonadati</taxon>
        <taxon>Bacteroidota</taxon>
        <taxon>Cytophagia</taxon>
        <taxon>Cytophagales</taxon>
        <taxon>Hymenobacteraceae</taxon>
        <taxon>Hymenobacter</taxon>
    </lineage>
</organism>
<proteinExistence type="inferred from homology"/>
<evidence type="ECO:0000259" key="3">
    <source>
        <dbReference type="Pfam" id="PF01370"/>
    </source>
</evidence>
<dbReference type="Gene3D" id="3.40.50.720">
    <property type="entry name" value="NAD(P)-binding Rossmann-like Domain"/>
    <property type="match status" value="1"/>
</dbReference>
<dbReference type="PANTHER" id="PTHR42687">
    <property type="entry name" value="L-THREONINE 3-DEHYDROGENASE"/>
    <property type="match status" value="1"/>
</dbReference>
<accession>A0ABP7MCC0</accession>
<dbReference type="InterPro" id="IPR036291">
    <property type="entry name" value="NAD(P)-bd_dom_sf"/>
</dbReference>
<feature type="compositionally biased region" description="Low complexity" evidence="2">
    <location>
        <begin position="11"/>
        <end position="21"/>
    </location>
</feature>
<dbReference type="InterPro" id="IPR001509">
    <property type="entry name" value="Epimerase_deHydtase"/>
</dbReference>
<comment type="similarity">
    <text evidence="1">Belongs to the NAD(P)-dependent epimerase/dehydratase family.</text>
</comment>
<dbReference type="Pfam" id="PF01370">
    <property type="entry name" value="Epimerase"/>
    <property type="match status" value="1"/>
</dbReference>
<name>A0ABP7MCC0_9BACT</name>
<dbReference type="SUPFAM" id="SSF51735">
    <property type="entry name" value="NAD(P)-binding Rossmann-fold domains"/>
    <property type="match status" value="1"/>
</dbReference>